<keyword evidence="2" id="KW-0449">Lipoprotein</keyword>
<evidence type="ECO:0000256" key="1">
    <source>
        <dbReference type="SAM" id="SignalP"/>
    </source>
</evidence>
<keyword evidence="3" id="KW-1185">Reference proteome</keyword>
<dbReference type="PROSITE" id="PS51257">
    <property type="entry name" value="PROKAR_LIPOPROTEIN"/>
    <property type="match status" value="1"/>
</dbReference>
<sequence length="227" mass="26852">MKKKIILILTLIYSCNSLTLISPGITSEYRLGKNTSIKFEESSFYGTNIYQINVFYIENENRNIIFQDPNNILDLKIKENFQKDISDLDILLLAEVCFEKEKFKKTPLDLILYDFELNGNKYLDKIEYIYPYSYSMKGNKYTLERPLLIHDNYPNQNKIIKTSDDFVTCSRTILKFNKGFQNDGRNKVNIITPRYSNISFEYLIQKGKFVIQNNEEFEFNVKVKNKL</sequence>
<keyword evidence="1" id="KW-0732">Signal</keyword>
<reference evidence="2" key="1">
    <citation type="submission" date="2013-04" db="EMBL/GenBank/DDBJ databases">
        <authorList>
            <person name="Harkins D.M."/>
            <person name="Durkin A.S."/>
            <person name="Brinkac L.M."/>
            <person name="Haft D.H."/>
            <person name="Selengut J.D."/>
            <person name="Sanka R."/>
            <person name="DePew J."/>
            <person name="Purushe J."/>
            <person name="Galloway R.L."/>
            <person name="Vinetz J.M."/>
            <person name="Sutton G.G."/>
            <person name="Nierman W.C."/>
            <person name="Fouts D.E."/>
        </authorList>
    </citation>
    <scope>NUCLEOTIDE SEQUENCE [LARGE SCALE GENOMIC DNA]</scope>
    <source>
        <strain evidence="2">CDC</strain>
    </source>
</reference>
<name>R8ZYA9_9LEPT</name>
<comment type="caution">
    <text evidence="2">The sequence shown here is derived from an EMBL/GenBank/DDBJ whole genome shotgun (WGS) entry which is preliminary data.</text>
</comment>
<gene>
    <name evidence="2" type="ORF">LEP1GSC195_0923</name>
</gene>
<evidence type="ECO:0000313" key="2">
    <source>
        <dbReference type="EMBL" id="EOQ94822.1"/>
    </source>
</evidence>
<evidence type="ECO:0000313" key="3">
    <source>
        <dbReference type="Proteomes" id="UP000013984"/>
    </source>
</evidence>
<feature type="signal peptide" evidence="1">
    <location>
        <begin position="1"/>
        <end position="19"/>
    </location>
</feature>
<organism evidence="2 3">
    <name type="scientific">Leptospira wolbachii serovar Codice str. CDC</name>
    <dbReference type="NCBI Taxonomy" id="1218599"/>
    <lineage>
        <taxon>Bacteria</taxon>
        <taxon>Pseudomonadati</taxon>
        <taxon>Spirochaetota</taxon>
        <taxon>Spirochaetia</taxon>
        <taxon>Leptospirales</taxon>
        <taxon>Leptospiraceae</taxon>
        <taxon>Leptospira</taxon>
    </lineage>
</organism>
<feature type="chain" id="PRO_5004480059" evidence="1">
    <location>
        <begin position="20"/>
        <end position="227"/>
    </location>
</feature>
<dbReference type="Proteomes" id="UP000013984">
    <property type="component" value="Unassembled WGS sequence"/>
</dbReference>
<dbReference type="EMBL" id="AOGZ02000018">
    <property type="protein sequence ID" value="EOQ94822.1"/>
    <property type="molecule type" value="Genomic_DNA"/>
</dbReference>
<dbReference type="RefSeq" id="WP_015683075.1">
    <property type="nucleotide sequence ID" value="NZ_AOGZ02000018.1"/>
</dbReference>
<protein>
    <submittedName>
        <fullName evidence="2">Lipoprotein</fullName>
    </submittedName>
</protein>
<proteinExistence type="predicted"/>
<dbReference type="OrthoDB" id="331207at2"/>
<accession>R8ZYA9</accession>
<dbReference type="AlphaFoldDB" id="R8ZYA9"/>